<comment type="caution">
    <text evidence="3">The sequence shown here is derived from an EMBL/GenBank/DDBJ whole genome shotgun (WGS) entry which is preliminary data.</text>
</comment>
<sequence length="143" mass="16318">MKYFYAMLASLLLSNATLASELTAKVNEYFEAQKAVEHKDSKESDVNNLLALLTKDATFEHPRFDAILSKDEYKEGLLNYLGSYGECDIQIKNVIEGLNAVTVEYLHPCTDREGNSDPERNKEALVTLFEFKSNKINLIKHYF</sequence>
<keyword evidence="1" id="KW-0732">Signal</keyword>
<proteinExistence type="predicted"/>
<dbReference type="InterPro" id="IPR037401">
    <property type="entry name" value="SnoaL-like"/>
</dbReference>
<keyword evidence="4" id="KW-1185">Reference proteome</keyword>
<evidence type="ECO:0000313" key="4">
    <source>
        <dbReference type="Proteomes" id="UP000288058"/>
    </source>
</evidence>
<evidence type="ECO:0000259" key="2">
    <source>
        <dbReference type="Pfam" id="PF12680"/>
    </source>
</evidence>
<protein>
    <recommendedName>
        <fullName evidence="2">SnoaL-like domain-containing protein</fullName>
    </recommendedName>
</protein>
<name>A0A432Z0B7_9GAMM</name>
<feature type="chain" id="PRO_5019449801" description="SnoaL-like domain-containing protein" evidence="1">
    <location>
        <begin position="20"/>
        <end position="143"/>
    </location>
</feature>
<gene>
    <name evidence="3" type="ORF">CWI78_06655</name>
</gene>
<evidence type="ECO:0000256" key="1">
    <source>
        <dbReference type="SAM" id="SignalP"/>
    </source>
</evidence>
<reference evidence="4" key="1">
    <citation type="journal article" date="2018" name="Front. Microbiol.">
        <title>Genome-Based Analysis Reveals the Taxonomy and Diversity of the Family Idiomarinaceae.</title>
        <authorList>
            <person name="Liu Y."/>
            <person name="Lai Q."/>
            <person name="Shao Z."/>
        </authorList>
    </citation>
    <scope>NUCLEOTIDE SEQUENCE [LARGE SCALE GENOMIC DNA]</scope>
    <source>
        <strain evidence="4">R22</strain>
    </source>
</reference>
<dbReference type="Proteomes" id="UP000288058">
    <property type="component" value="Unassembled WGS sequence"/>
</dbReference>
<dbReference type="EMBL" id="PIQC01000004">
    <property type="protein sequence ID" value="RUO69599.1"/>
    <property type="molecule type" value="Genomic_DNA"/>
</dbReference>
<dbReference type="SUPFAM" id="SSF54427">
    <property type="entry name" value="NTF2-like"/>
    <property type="match status" value="1"/>
</dbReference>
<evidence type="ECO:0000313" key="3">
    <source>
        <dbReference type="EMBL" id="RUO69599.1"/>
    </source>
</evidence>
<organism evidence="3 4">
    <name type="scientific">Idiomarina ramblicola</name>
    <dbReference type="NCBI Taxonomy" id="263724"/>
    <lineage>
        <taxon>Bacteria</taxon>
        <taxon>Pseudomonadati</taxon>
        <taxon>Pseudomonadota</taxon>
        <taxon>Gammaproteobacteria</taxon>
        <taxon>Alteromonadales</taxon>
        <taxon>Idiomarinaceae</taxon>
        <taxon>Idiomarina</taxon>
    </lineage>
</organism>
<dbReference type="InterPro" id="IPR032710">
    <property type="entry name" value="NTF2-like_dom_sf"/>
</dbReference>
<dbReference type="OrthoDB" id="6295786at2"/>
<accession>A0A432Z0B7</accession>
<dbReference type="Gene3D" id="3.10.450.50">
    <property type="match status" value="1"/>
</dbReference>
<feature type="signal peptide" evidence="1">
    <location>
        <begin position="1"/>
        <end position="19"/>
    </location>
</feature>
<dbReference type="Pfam" id="PF12680">
    <property type="entry name" value="SnoaL_2"/>
    <property type="match status" value="1"/>
</dbReference>
<dbReference type="AlphaFoldDB" id="A0A432Z0B7"/>
<dbReference type="RefSeq" id="WP_126781468.1">
    <property type="nucleotide sequence ID" value="NZ_PIQC01000004.1"/>
</dbReference>
<feature type="domain" description="SnoaL-like" evidence="2">
    <location>
        <begin position="43"/>
        <end position="136"/>
    </location>
</feature>